<sequence length="259" mass="29841">MRKGGELAASRFLFNPIVHLICMAMNIRKLLARLGIFSMVQISLLSCGQRNAPYEEAFKLPDVPLIFALDDNYLRPDSTDVVTRLDSLGPRLSVKIRTLSKADYDSLRVDTMHFKDKNYYSNWDGQKRGYYWLIQGLTFSTGTKRDKDGREIEIYDRIDENFMLQPVRQPAKGEEYPIVNYDVMDEYWSSLRADAVGVTCMANNELLIMAHPIRKKLRGPDYYYKLLSSKDSVAVPAYHDKVDSGKLICLQVQITEFKK</sequence>
<reference evidence="2" key="1">
    <citation type="journal article" date="2019" name="Int. J. Syst. Evol. Microbiol.">
        <title>The Global Catalogue of Microorganisms (GCM) 10K type strain sequencing project: providing services to taxonomists for standard genome sequencing and annotation.</title>
        <authorList>
            <consortium name="The Broad Institute Genomics Platform"/>
            <consortium name="The Broad Institute Genome Sequencing Center for Infectious Disease"/>
            <person name="Wu L."/>
            <person name="Ma J."/>
        </authorList>
    </citation>
    <scope>NUCLEOTIDE SEQUENCE [LARGE SCALE GENOMIC DNA]</scope>
    <source>
        <strain evidence="2">JCM 18283</strain>
    </source>
</reference>
<proteinExistence type="predicted"/>
<dbReference type="RefSeq" id="WP_345331352.1">
    <property type="nucleotide sequence ID" value="NZ_BAABJI010000002.1"/>
</dbReference>
<name>A0ABP9FV83_9SPHI</name>
<dbReference type="Proteomes" id="UP001501436">
    <property type="component" value="Unassembled WGS sequence"/>
</dbReference>
<gene>
    <name evidence="1" type="ORF">GCM10023313_23080</name>
</gene>
<comment type="caution">
    <text evidence="1">The sequence shown here is derived from an EMBL/GenBank/DDBJ whole genome shotgun (WGS) entry which is preliminary data.</text>
</comment>
<protein>
    <recommendedName>
        <fullName evidence="3">Lipoprotein</fullName>
    </recommendedName>
</protein>
<accession>A0ABP9FV83</accession>
<organism evidence="1 2">
    <name type="scientific">Mucilaginibacter defluvii</name>
    <dbReference type="NCBI Taxonomy" id="1196019"/>
    <lineage>
        <taxon>Bacteria</taxon>
        <taxon>Pseudomonadati</taxon>
        <taxon>Bacteroidota</taxon>
        <taxon>Sphingobacteriia</taxon>
        <taxon>Sphingobacteriales</taxon>
        <taxon>Sphingobacteriaceae</taxon>
        <taxon>Mucilaginibacter</taxon>
    </lineage>
</organism>
<keyword evidence="2" id="KW-1185">Reference proteome</keyword>
<evidence type="ECO:0008006" key="3">
    <source>
        <dbReference type="Google" id="ProtNLM"/>
    </source>
</evidence>
<evidence type="ECO:0000313" key="2">
    <source>
        <dbReference type="Proteomes" id="UP001501436"/>
    </source>
</evidence>
<evidence type="ECO:0000313" key="1">
    <source>
        <dbReference type="EMBL" id="GAA4918820.1"/>
    </source>
</evidence>
<dbReference type="EMBL" id="BAABJI010000002">
    <property type="protein sequence ID" value="GAA4918820.1"/>
    <property type="molecule type" value="Genomic_DNA"/>
</dbReference>